<dbReference type="Proteomes" id="UP000441586">
    <property type="component" value="Unassembled WGS sequence"/>
</dbReference>
<feature type="signal peptide" evidence="1">
    <location>
        <begin position="1"/>
        <end position="19"/>
    </location>
</feature>
<evidence type="ECO:0000256" key="1">
    <source>
        <dbReference type="SAM" id="SignalP"/>
    </source>
</evidence>
<proteinExistence type="predicted"/>
<evidence type="ECO:0000313" key="3">
    <source>
        <dbReference type="Proteomes" id="UP000441586"/>
    </source>
</evidence>
<gene>
    <name evidence="2" type="ORF">GP644_06290</name>
</gene>
<protein>
    <submittedName>
        <fullName evidence="2">Uncharacterized protein</fullName>
    </submittedName>
</protein>
<organism evidence="2 3">
    <name type="scientific">Parasedimentitalea maritima</name>
    <dbReference type="NCBI Taxonomy" id="2578117"/>
    <lineage>
        <taxon>Bacteria</taxon>
        <taxon>Pseudomonadati</taxon>
        <taxon>Pseudomonadota</taxon>
        <taxon>Alphaproteobacteria</taxon>
        <taxon>Rhodobacterales</taxon>
        <taxon>Paracoccaceae</taxon>
        <taxon>Parasedimentitalea</taxon>
    </lineage>
</organism>
<reference evidence="2 3" key="1">
    <citation type="submission" date="2019-12" db="EMBL/GenBank/DDBJ databases">
        <authorList>
            <person name="Zhang Y.-J."/>
        </authorList>
    </citation>
    <scope>NUCLEOTIDE SEQUENCE [LARGE SCALE GENOMIC DNA]</scope>
    <source>
        <strain evidence="2 3">H18S-6</strain>
    </source>
</reference>
<keyword evidence="1" id="KW-0732">Signal</keyword>
<sequence>MKLLKTFVAAGFLTVGVNAATASQSNAIVALYSGTNGLTAQTAQDLGCSVYRSGPIFAQQGSLKVDDPTSYAVLTCDNPVLENADSRAQLRGTVAVFEGDLSLFPAASDSAGIEERQYILKLGYYNNIDITQRDADLTTLGSIAEQRDGHWINEAFLNVDDAMGIATPDEVVVIYYETADQAIAFRDNNQDMLEKVGAFNRAHLTGFTYLVGAAEQ</sequence>
<feature type="chain" id="PRO_5025327994" evidence="1">
    <location>
        <begin position="20"/>
        <end position="216"/>
    </location>
</feature>
<accession>A0A6A4RI45</accession>
<name>A0A6A4RI45_9RHOB</name>
<dbReference type="EMBL" id="WSFO01000003">
    <property type="protein sequence ID" value="KAE9630831.1"/>
    <property type="molecule type" value="Genomic_DNA"/>
</dbReference>
<dbReference type="RefSeq" id="WP_158978044.1">
    <property type="nucleotide sequence ID" value="NZ_WSFO01000003.1"/>
</dbReference>
<comment type="caution">
    <text evidence="2">The sequence shown here is derived from an EMBL/GenBank/DDBJ whole genome shotgun (WGS) entry which is preliminary data.</text>
</comment>
<dbReference type="AlphaFoldDB" id="A0A6A4RI45"/>
<evidence type="ECO:0000313" key="2">
    <source>
        <dbReference type="EMBL" id="KAE9630831.1"/>
    </source>
</evidence>